<dbReference type="Pfam" id="PF03641">
    <property type="entry name" value="Lysine_decarbox"/>
    <property type="match status" value="1"/>
</dbReference>
<dbReference type="InterPro" id="IPR000488">
    <property type="entry name" value="Death_dom"/>
</dbReference>
<dbReference type="RefSeq" id="WP_198686720.1">
    <property type="nucleotide sequence ID" value="NZ_JAEIJD010000012.1"/>
</dbReference>
<proteinExistence type="predicted"/>
<dbReference type="GO" id="GO:0005829">
    <property type="term" value="C:cytosol"/>
    <property type="evidence" value="ECO:0007669"/>
    <property type="project" value="TreeGrafter"/>
</dbReference>
<evidence type="ECO:0000256" key="1">
    <source>
        <dbReference type="ARBA" id="ARBA00000274"/>
    </source>
</evidence>
<name>A0A934HSN9_9RHOB</name>
<accession>A0A934HSN9</accession>
<evidence type="ECO:0000256" key="3">
    <source>
        <dbReference type="ARBA" id="ARBA00031983"/>
    </source>
</evidence>
<dbReference type="EC" id="3.2.2.4" evidence="2"/>
<dbReference type="Proteomes" id="UP000613255">
    <property type="component" value="Unassembled WGS sequence"/>
</dbReference>
<dbReference type="GO" id="GO:0007165">
    <property type="term" value="P:signal transduction"/>
    <property type="evidence" value="ECO:0007669"/>
    <property type="project" value="InterPro"/>
</dbReference>
<gene>
    <name evidence="6" type="ORF">JAO82_12490</name>
</gene>
<dbReference type="SUPFAM" id="SSF102405">
    <property type="entry name" value="MCP/YpsA-like"/>
    <property type="match status" value="1"/>
</dbReference>
<reference evidence="6" key="1">
    <citation type="submission" date="2020-12" db="EMBL/GenBank/DDBJ databases">
        <title>Pontibaca salina gen. nov., sp. nov., isolated from marine sediment.</title>
        <authorList>
            <person name="Bo J."/>
            <person name="Wang S."/>
            <person name="Song X."/>
            <person name="Du Z."/>
        </authorList>
    </citation>
    <scope>NUCLEOTIDE SEQUENCE</scope>
    <source>
        <strain evidence="6">S1109L</strain>
    </source>
</reference>
<evidence type="ECO:0000313" key="6">
    <source>
        <dbReference type="EMBL" id="MBI6630697.1"/>
    </source>
</evidence>
<comment type="catalytic activity">
    <reaction evidence="1">
        <text>AMP + H2O = D-ribose 5-phosphate + adenine</text>
        <dbReference type="Rhea" id="RHEA:20129"/>
        <dbReference type="ChEBI" id="CHEBI:15377"/>
        <dbReference type="ChEBI" id="CHEBI:16708"/>
        <dbReference type="ChEBI" id="CHEBI:78346"/>
        <dbReference type="ChEBI" id="CHEBI:456215"/>
        <dbReference type="EC" id="3.2.2.4"/>
    </reaction>
</comment>
<organism evidence="6 7">
    <name type="scientific">Pontibaca salina</name>
    <dbReference type="NCBI Taxonomy" id="2795731"/>
    <lineage>
        <taxon>Bacteria</taxon>
        <taxon>Pseudomonadati</taxon>
        <taxon>Pseudomonadota</taxon>
        <taxon>Alphaproteobacteria</taxon>
        <taxon>Rhodobacterales</taxon>
        <taxon>Roseobacteraceae</taxon>
        <taxon>Pontibaca</taxon>
    </lineage>
</organism>
<evidence type="ECO:0000256" key="4">
    <source>
        <dbReference type="SAM" id="MobiDB-lite"/>
    </source>
</evidence>
<feature type="region of interest" description="Disordered" evidence="4">
    <location>
        <begin position="1"/>
        <end position="30"/>
    </location>
</feature>
<dbReference type="InterPro" id="IPR052341">
    <property type="entry name" value="LOG_family_nucleotidases"/>
</dbReference>
<comment type="caution">
    <text evidence="6">The sequence shown here is derived from an EMBL/GenBank/DDBJ whole genome shotgun (WGS) entry which is preliminary data.</text>
</comment>
<dbReference type="AlphaFoldDB" id="A0A934HSN9"/>
<feature type="compositionally biased region" description="Basic and acidic residues" evidence="4">
    <location>
        <begin position="1"/>
        <end position="18"/>
    </location>
</feature>
<evidence type="ECO:0000256" key="2">
    <source>
        <dbReference type="ARBA" id="ARBA00011985"/>
    </source>
</evidence>
<dbReference type="EMBL" id="JAEIJD010000012">
    <property type="protein sequence ID" value="MBI6630697.1"/>
    <property type="molecule type" value="Genomic_DNA"/>
</dbReference>
<evidence type="ECO:0000313" key="7">
    <source>
        <dbReference type="Proteomes" id="UP000613255"/>
    </source>
</evidence>
<keyword evidence="7" id="KW-1185">Reference proteome</keyword>
<dbReference type="PROSITE" id="PS50017">
    <property type="entry name" value="DEATH_DOMAIN"/>
    <property type="match status" value="1"/>
</dbReference>
<dbReference type="InterPro" id="IPR031100">
    <property type="entry name" value="LOG_fam"/>
</dbReference>
<sequence>MRDERLSRFRDAHSDRTTAKGVPDTPQTRNPAYRLAFADDDFLCREELRPVRLQLELLKPQMALDEMQIASTVVLFGGARIPDPAHKDEARTETLAGLSKYYDQAREFARLITERSVANGQRENVVCTGGGPGVMEAGNRGAYDAGGISIGLNIVLPHEQAPNEFVTPDLAFNFHYFAIRKMHFLMRAKAICIFPGGFGTLDEMFETLTLIQTGRMERIPFLLFGREFWERIINWPALADAGTISDEDLDLFRYVETAQEAIHLIDNWPDAGKKRSTIPDLPETVDP</sequence>
<evidence type="ECO:0000259" key="5">
    <source>
        <dbReference type="PROSITE" id="PS50017"/>
    </source>
</evidence>
<feature type="domain" description="Death" evidence="5">
    <location>
        <begin position="234"/>
        <end position="287"/>
    </location>
</feature>
<dbReference type="GO" id="GO:0008714">
    <property type="term" value="F:AMP nucleosidase activity"/>
    <property type="evidence" value="ECO:0007669"/>
    <property type="project" value="UniProtKB-EC"/>
</dbReference>
<dbReference type="Gene3D" id="3.40.50.450">
    <property type="match status" value="1"/>
</dbReference>
<dbReference type="PANTHER" id="PTHR43393:SF3">
    <property type="entry name" value="LYSINE DECARBOXYLASE-LIKE PROTEIN"/>
    <property type="match status" value="1"/>
</dbReference>
<dbReference type="PANTHER" id="PTHR43393">
    <property type="entry name" value="CYTOKININ RIBOSIDE 5'-MONOPHOSPHATE PHOSPHORIBOHYDROLASE"/>
    <property type="match status" value="1"/>
</dbReference>
<protein>
    <recommendedName>
        <fullName evidence="3">AMP nucleosidase</fullName>
        <ecNumber evidence="2">3.2.2.4</ecNumber>
    </recommendedName>
    <alternativeName>
        <fullName evidence="3">AMP nucleosidase</fullName>
    </alternativeName>
</protein>